<reference evidence="3" key="1">
    <citation type="submission" date="2017-10" db="EMBL/GenBank/DDBJ databases">
        <authorList>
            <person name="Regsiter A."/>
            <person name="William W."/>
        </authorList>
    </citation>
    <scope>NUCLEOTIDE SEQUENCE [LARGE SCALE GENOMIC DNA]</scope>
</reference>
<accession>A0A2N9AWF9</accession>
<evidence type="ECO:0000313" key="2">
    <source>
        <dbReference type="EMBL" id="SOR31610.1"/>
    </source>
</evidence>
<evidence type="ECO:0000313" key="3">
    <source>
        <dbReference type="Proteomes" id="UP000233769"/>
    </source>
</evidence>
<feature type="region of interest" description="Disordered" evidence="1">
    <location>
        <begin position="66"/>
        <end position="102"/>
    </location>
</feature>
<dbReference type="Proteomes" id="UP000233769">
    <property type="component" value="Chromosome tk0001"/>
</dbReference>
<evidence type="ECO:0000256" key="1">
    <source>
        <dbReference type="SAM" id="MobiDB-lite"/>
    </source>
</evidence>
<proteinExistence type="predicted"/>
<feature type="compositionally biased region" description="Basic residues" evidence="1">
    <location>
        <begin position="85"/>
        <end position="96"/>
    </location>
</feature>
<sequence length="102" mass="10864">MFELCAAIGPSTHAVRGGGFPLAIVIGEMAATTAARGVRLLTAFRPASALASDVCRCRHRLKEAGPCEGRRNPAPRLQPASLHGHGCRRLRDRRGHARDLSG</sequence>
<protein>
    <submittedName>
        <fullName evidence="2">Uncharacterized protein</fullName>
    </submittedName>
</protein>
<dbReference type="EMBL" id="LT962688">
    <property type="protein sequence ID" value="SOR31610.1"/>
    <property type="molecule type" value="Genomic_DNA"/>
</dbReference>
<name>A0A2N9AWF9_METEX</name>
<gene>
    <name evidence="2" type="ORF">TK0001_5025</name>
</gene>
<dbReference type="AlphaFoldDB" id="A0A2N9AWF9"/>
<organism evidence="2 3">
    <name type="scientific">Methylorubrum extorquens</name>
    <name type="common">Methylobacterium dichloromethanicum</name>
    <name type="synonym">Methylobacterium extorquens</name>
    <dbReference type="NCBI Taxonomy" id="408"/>
    <lineage>
        <taxon>Bacteria</taxon>
        <taxon>Pseudomonadati</taxon>
        <taxon>Pseudomonadota</taxon>
        <taxon>Alphaproteobacteria</taxon>
        <taxon>Hyphomicrobiales</taxon>
        <taxon>Methylobacteriaceae</taxon>
        <taxon>Methylorubrum</taxon>
    </lineage>
</organism>